<organism evidence="11 12">
    <name type="scientific">Streptodolium elevatio</name>
    <dbReference type="NCBI Taxonomy" id="3157996"/>
    <lineage>
        <taxon>Bacteria</taxon>
        <taxon>Bacillati</taxon>
        <taxon>Actinomycetota</taxon>
        <taxon>Actinomycetes</taxon>
        <taxon>Kitasatosporales</taxon>
        <taxon>Streptomycetaceae</taxon>
        <taxon>Streptodolium</taxon>
    </lineage>
</organism>
<dbReference type="PROSITE" id="PS50850">
    <property type="entry name" value="MFS"/>
    <property type="match status" value="1"/>
</dbReference>
<evidence type="ECO:0000256" key="5">
    <source>
        <dbReference type="ARBA" id="ARBA00022989"/>
    </source>
</evidence>
<evidence type="ECO:0000313" key="11">
    <source>
        <dbReference type="EMBL" id="MEU8135332.1"/>
    </source>
</evidence>
<feature type="compositionally biased region" description="Basic and acidic residues" evidence="8">
    <location>
        <begin position="1"/>
        <end position="10"/>
    </location>
</feature>
<reference evidence="11 12" key="1">
    <citation type="submission" date="2024-06" db="EMBL/GenBank/DDBJ databases">
        <title>The Natural Products Discovery Center: Release of the First 8490 Sequenced Strains for Exploring Actinobacteria Biosynthetic Diversity.</title>
        <authorList>
            <person name="Kalkreuter E."/>
            <person name="Kautsar S.A."/>
            <person name="Yang D."/>
            <person name="Bader C.D."/>
            <person name="Teijaro C.N."/>
            <person name="Fluegel L."/>
            <person name="Davis C.M."/>
            <person name="Simpson J.R."/>
            <person name="Lauterbach L."/>
            <person name="Steele A.D."/>
            <person name="Gui C."/>
            <person name="Meng S."/>
            <person name="Li G."/>
            <person name="Viehrig K."/>
            <person name="Ye F."/>
            <person name="Su P."/>
            <person name="Kiefer A.F."/>
            <person name="Nichols A."/>
            <person name="Cepeda A.J."/>
            <person name="Yan W."/>
            <person name="Fan B."/>
            <person name="Jiang Y."/>
            <person name="Adhikari A."/>
            <person name="Zheng C.-J."/>
            <person name="Schuster L."/>
            <person name="Cowan T.M."/>
            <person name="Smanski M.J."/>
            <person name="Chevrette M.G."/>
            <person name="De Carvalho L.P.S."/>
            <person name="Shen B."/>
        </authorList>
    </citation>
    <scope>NUCLEOTIDE SEQUENCE [LARGE SCALE GENOMIC DNA]</scope>
    <source>
        <strain evidence="11 12">NPDC048946</strain>
    </source>
</reference>
<dbReference type="PANTHER" id="PTHR42718:SF46">
    <property type="entry name" value="BLR6921 PROTEIN"/>
    <property type="match status" value="1"/>
</dbReference>
<feature type="compositionally biased region" description="Low complexity" evidence="8">
    <location>
        <begin position="14"/>
        <end position="24"/>
    </location>
</feature>
<evidence type="ECO:0000256" key="8">
    <source>
        <dbReference type="SAM" id="MobiDB-lite"/>
    </source>
</evidence>
<feature type="transmembrane region" description="Helical" evidence="9">
    <location>
        <begin position="381"/>
        <end position="401"/>
    </location>
</feature>
<feature type="transmembrane region" description="Helical" evidence="9">
    <location>
        <begin position="316"/>
        <end position="338"/>
    </location>
</feature>
<feature type="transmembrane region" description="Helical" evidence="9">
    <location>
        <begin position="492"/>
        <end position="515"/>
    </location>
</feature>
<feature type="domain" description="Major facilitator superfamily (MFS) profile" evidence="10">
    <location>
        <begin position="60"/>
        <end position="518"/>
    </location>
</feature>
<evidence type="ECO:0000256" key="9">
    <source>
        <dbReference type="SAM" id="Phobius"/>
    </source>
</evidence>
<feature type="transmembrane region" description="Helical" evidence="9">
    <location>
        <begin position="58"/>
        <end position="78"/>
    </location>
</feature>
<evidence type="ECO:0000256" key="7">
    <source>
        <dbReference type="ARBA" id="ARBA00023251"/>
    </source>
</evidence>
<keyword evidence="12" id="KW-1185">Reference proteome</keyword>
<gene>
    <name evidence="11" type="ORF">AB0C36_17645</name>
</gene>
<comment type="subcellular location">
    <subcellularLocation>
        <location evidence="1">Cell membrane</location>
        <topology evidence="1">Multi-pass membrane protein</topology>
    </subcellularLocation>
</comment>
<dbReference type="Gene3D" id="1.20.1250.20">
    <property type="entry name" value="MFS general substrate transporter like domains"/>
    <property type="match status" value="1"/>
</dbReference>
<keyword evidence="5 9" id="KW-1133">Transmembrane helix</keyword>
<keyword evidence="6 9" id="KW-0472">Membrane</keyword>
<feature type="transmembrane region" description="Helical" evidence="9">
    <location>
        <begin position="127"/>
        <end position="152"/>
    </location>
</feature>
<feature type="transmembrane region" description="Helical" evidence="9">
    <location>
        <begin position="350"/>
        <end position="369"/>
    </location>
</feature>
<dbReference type="CDD" id="cd17321">
    <property type="entry name" value="MFS_MMR_MDR_like"/>
    <property type="match status" value="1"/>
</dbReference>
<evidence type="ECO:0000256" key="1">
    <source>
        <dbReference type="ARBA" id="ARBA00004651"/>
    </source>
</evidence>
<feature type="transmembrane region" description="Helical" evidence="9">
    <location>
        <begin position="246"/>
        <end position="265"/>
    </location>
</feature>
<dbReference type="RefSeq" id="WP_358355001.1">
    <property type="nucleotide sequence ID" value="NZ_JBEZFP010000041.1"/>
</dbReference>
<evidence type="ECO:0000259" key="10">
    <source>
        <dbReference type="PROSITE" id="PS50850"/>
    </source>
</evidence>
<dbReference type="EMBL" id="JBEZFP010000041">
    <property type="protein sequence ID" value="MEU8135332.1"/>
    <property type="molecule type" value="Genomic_DNA"/>
</dbReference>
<evidence type="ECO:0000256" key="2">
    <source>
        <dbReference type="ARBA" id="ARBA00022448"/>
    </source>
</evidence>
<name>A0ABV3DHU8_9ACTN</name>
<evidence type="ECO:0000256" key="4">
    <source>
        <dbReference type="ARBA" id="ARBA00022692"/>
    </source>
</evidence>
<feature type="compositionally biased region" description="Low complexity" evidence="8">
    <location>
        <begin position="32"/>
        <end position="47"/>
    </location>
</feature>
<feature type="transmembrane region" description="Helical" evidence="9">
    <location>
        <begin position="217"/>
        <end position="234"/>
    </location>
</feature>
<evidence type="ECO:0000313" key="12">
    <source>
        <dbReference type="Proteomes" id="UP001551482"/>
    </source>
</evidence>
<proteinExistence type="predicted"/>
<dbReference type="InterPro" id="IPR020846">
    <property type="entry name" value="MFS_dom"/>
</dbReference>
<feature type="transmembrane region" description="Helical" evidence="9">
    <location>
        <begin position="158"/>
        <end position="176"/>
    </location>
</feature>
<dbReference type="PRINTS" id="PR01036">
    <property type="entry name" value="TCRTETB"/>
</dbReference>
<keyword evidence="3" id="KW-1003">Cell membrane</keyword>
<dbReference type="SUPFAM" id="SSF103473">
    <property type="entry name" value="MFS general substrate transporter"/>
    <property type="match status" value="1"/>
</dbReference>
<dbReference type="PANTHER" id="PTHR42718">
    <property type="entry name" value="MAJOR FACILITATOR SUPERFAMILY MULTIDRUG TRANSPORTER MFSC"/>
    <property type="match status" value="1"/>
</dbReference>
<dbReference type="InterPro" id="IPR036259">
    <property type="entry name" value="MFS_trans_sf"/>
</dbReference>
<feature type="transmembrane region" description="Helical" evidence="9">
    <location>
        <begin position="277"/>
        <end position="295"/>
    </location>
</feature>
<feature type="transmembrane region" description="Helical" evidence="9">
    <location>
        <begin position="188"/>
        <end position="211"/>
    </location>
</feature>
<sequence length="525" mass="53176">MHERDLRDLDADAEAGAAATTKAAGGAGGGVPDTPGGVPDTPGGVPDTPDPRPDARRWWALPVITLAQLMLVLDGTIVNIALPSMQADLGMSDADRQWAVTAYVLAFGGTLLLGGRISGMAGHRRTFAVSLVGFAAASALGGAATGAGTLFAARALQGLFAAAMAPAALSLLTLTFTDPRDRGRAFGVFGAMSAAGSGVGLLAGGLLTEYLDWRWCLWVNIPIAAVALLGIPYLHRDTPRSDSGRLDVPGALLSALGVAALVYGLTEAEPRGWDDPFVLALLAGGALLLAVFAAVEARTRDPLLPLRVVRHRARGGAFLISGLMMASLFGCFLFLSYYTQTVLGYSPVEAGLTIMVLVAGSLVGSLLLAARLLTRVAPRTLMVPGLLAMAAGLLLLSRLSADSSHVMAGYLVPAQLLVGTGLGVVLTSATSLATADVGFADMGTASATFNAAQQIGGAVGTALFNTVATTSAAAYLRAHQGADTADGTVHGFGAALLVSAGIMLAAASAAALMTGTRSADKDSGR</sequence>
<keyword evidence="2" id="KW-0813">Transport</keyword>
<evidence type="ECO:0000256" key="6">
    <source>
        <dbReference type="ARBA" id="ARBA00023136"/>
    </source>
</evidence>
<keyword evidence="4 9" id="KW-0812">Transmembrane</keyword>
<comment type="caution">
    <text evidence="11">The sequence shown here is derived from an EMBL/GenBank/DDBJ whole genome shotgun (WGS) entry which is preliminary data.</text>
</comment>
<accession>A0ABV3DHU8</accession>
<protein>
    <submittedName>
        <fullName evidence="11">MFS transporter</fullName>
    </submittedName>
</protein>
<dbReference type="Pfam" id="PF07690">
    <property type="entry name" value="MFS_1"/>
    <property type="match status" value="1"/>
</dbReference>
<feature type="region of interest" description="Disordered" evidence="8">
    <location>
        <begin position="1"/>
        <end position="53"/>
    </location>
</feature>
<dbReference type="Gene3D" id="1.20.1720.10">
    <property type="entry name" value="Multidrug resistance protein D"/>
    <property type="match status" value="1"/>
</dbReference>
<dbReference type="InterPro" id="IPR011701">
    <property type="entry name" value="MFS"/>
</dbReference>
<evidence type="ECO:0000256" key="3">
    <source>
        <dbReference type="ARBA" id="ARBA00022475"/>
    </source>
</evidence>
<feature type="transmembrane region" description="Helical" evidence="9">
    <location>
        <begin position="98"/>
        <end position="115"/>
    </location>
</feature>
<dbReference type="Proteomes" id="UP001551482">
    <property type="component" value="Unassembled WGS sequence"/>
</dbReference>
<keyword evidence="7" id="KW-0046">Antibiotic resistance</keyword>